<proteinExistence type="predicted"/>
<dbReference type="AlphaFoldDB" id="A0A9P9FU79"/>
<dbReference type="EMBL" id="JAGMUV010000001">
    <property type="protein sequence ID" value="KAH7176071.1"/>
    <property type="molecule type" value="Genomic_DNA"/>
</dbReference>
<accession>A0A9P9FU79</accession>
<comment type="caution">
    <text evidence="2">The sequence shown here is derived from an EMBL/GenBank/DDBJ whole genome shotgun (WGS) entry which is preliminary data.</text>
</comment>
<evidence type="ECO:0000256" key="1">
    <source>
        <dbReference type="SAM" id="MobiDB-lite"/>
    </source>
</evidence>
<reference evidence="2" key="1">
    <citation type="journal article" date="2021" name="Nat. Commun.">
        <title>Genetic determinants of endophytism in the Arabidopsis root mycobiome.</title>
        <authorList>
            <person name="Mesny F."/>
            <person name="Miyauchi S."/>
            <person name="Thiergart T."/>
            <person name="Pickel B."/>
            <person name="Atanasova L."/>
            <person name="Karlsson M."/>
            <person name="Huettel B."/>
            <person name="Barry K.W."/>
            <person name="Haridas S."/>
            <person name="Chen C."/>
            <person name="Bauer D."/>
            <person name="Andreopoulos W."/>
            <person name="Pangilinan J."/>
            <person name="LaButti K."/>
            <person name="Riley R."/>
            <person name="Lipzen A."/>
            <person name="Clum A."/>
            <person name="Drula E."/>
            <person name="Henrissat B."/>
            <person name="Kohler A."/>
            <person name="Grigoriev I.V."/>
            <person name="Martin F.M."/>
            <person name="Hacquard S."/>
        </authorList>
    </citation>
    <scope>NUCLEOTIDE SEQUENCE</scope>
    <source>
        <strain evidence="2">MPI-CAGE-AT-0147</strain>
    </source>
</reference>
<feature type="region of interest" description="Disordered" evidence="1">
    <location>
        <begin position="107"/>
        <end position="128"/>
    </location>
</feature>
<keyword evidence="3" id="KW-1185">Reference proteome</keyword>
<dbReference type="OrthoDB" id="538223at2759"/>
<sequence length="128" mass="14176">MSFESKLKGSGMLADFLQEAQRFVLTNILTLESTPLQVYSSVLAFTPKNSAVRTAFFQDDQIPKWISHAPEPEDNWDQCQKILECHTDLVTSVAFSHDSTLVPPPLMMRPSGSGASTMAPAFTRLGRD</sequence>
<dbReference type="Proteomes" id="UP000738349">
    <property type="component" value="Unassembled WGS sequence"/>
</dbReference>
<protein>
    <submittedName>
        <fullName evidence="2">Uncharacterized protein</fullName>
    </submittedName>
</protein>
<organism evidence="2 3">
    <name type="scientific">Dactylonectria macrodidyma</name>
    <dbReference type="NCBI Taxonomy" id="307937"/>
    <lineage>
        <taxon>Eukaryota</taxon>
        <taxon>Fungi</taxon>
        <taxon>Dikarya</taxon>
        <taxon>Ascomycota</taxon>
        <taxon>Pezizomycotina</taxon>
        <taxon>Sordariomycetes</taxon>
        <taxon>Hypocreomycetidae</taxon>
        <taxon>Hypocreales</taxon>
        <taxon>Nectriaceae</taxon>
        <taxon>Dactylonectria</taxon>
    </lineage>
</organism>
<name>A0A9P9FU79_9HYPO</name>
<evidence type="ECO:0000313" key="3">
    <source>
        <dbReference type="Proteomes" id="UP000738349"/>
    </source>
</evidence>
<evidence type="ECO:0000313" key="2">
    <source>
        <dbReference type="EMBL" id="KAH7176071.1"/>
    </source>
</evidence>
<gene>
    <name evidence="2" type="ORF">EDB81DRAFT_751477</name>
</gene>